<dbReference type="FunFam" id="1.10.10.10:FF:000001">
    <property type="entry name" value="LysR family transcriptional regulator"/>
    <property type="match status" value="1"/>
</dbReference>
<organism evidence="7 8">
    <name type="scientific">Ralstonia solanacearum (strain Po82)</name>
    <dbReference type="NCBI Taxonomy" id="1031711"/>
    <lineage>
        <taxon>Bacteria</taxon>
        <taxon>Pseudomonadati</taxon>
        <taxon>Pseudomonadota</taxon>
        <taxon>Betaproteobacteria</taxon>
        <taxon>Burkholderiales</taxon>
        <taxon>Burkholderiaceae</taxon>
        <taxon>Ralstonia</taxon>
        <taxon>Ralstonia solanacearum species complex</taxon>
    </lineage>
</organism>
<dbReference type="InterPro" id="IPR050176">
    <property type="entry name" value="LTTR"/>
</dbReference>
<evidence type="ECO:0000259" key="6">
    <source>
        <dbReference type="PROSITE" id="PS50931"/>
    </source>
</evidence>
<evidence type="ECO:0000256" key="1">
    <source>
        <dbReference type="ARBA" id="ARBA00009437"/>
    </source>
</evidence>
<name>F6GAQ6_RALS8</name>
<evidence type="ECO:0000313" key="8">
    <source>
        <dbReference type="Proteomes" id="UP000007953"/>
    </source>
</evidence>
<dbReference type="PANTHER" id="PTHR30579">
    <property type="entry name" value="TRANSCRIPTIONAL REGULATOR"/>
    <property type="match status" value="1"/>
</dbReference>
<evidence type="ECO:0000256" key="4">
    <source>
        <dbReference type="ARBA" id="ARBA00023163"/>
    </source>
</evidence>
<dbReference type="EMBL" id="CP002820">
    <property type="protein sequence ID" value="AEG71974.1"/>
    <property type="molecule type" value="Genomic_DNA"/>
</dbReference>
<gene>
    <name evidence="7" type="ordered locus">RSPO_m01339</name>
</gene>
<evidence type="ECO:0000256" key="5">
    <source>
        <dbReference type="SAM" id="MobiDB-lite"/>
    </source>
</evidence>
<dbReference type="KEGG" id="rsn:RSPO_m01339"/>
<dbReference type="SUPFAM" id="SSF53850">
    <property type="entry name" value="Periplasmic binding protein-like II"/>
    <property type="match status" value="1"/>
</dbReference>
<dbReference type="Pfam" id="PF03466">
    <property type="entry name" value="LysR_substrate"/>
    <property type="match status" value="1"/>
</dbReference>
<dbReference type="AlphaFoldDB" id="F6GAQ6"/>
<reference evidence="7 8" key="1">
    <citation type="journal article" date="2011" name="J. Bacteriol.">
        <title>Complete genome sequence of the plant pathogen Ralstonia solanacearum strain Po82.</title>
        <authorList>
            <person name="Xu J."/>
            <person name="Zheng H.J."/>
            <person name="Liu L."/>
            <person name="Pan Z.C."/>
            <person name="Prior P."/>
            <person name="Tang B."/>
            <person name="Xu J.S."/>
            <person name="Zhang H."/>
            <person name="Tian Q."/>
            <person name="Zhang L.Q."/>
            <person name="Feng J."/>
        </authorList>
    </citation>
    <scope>NUCLEOTIDE SEQUENCE [LARGE SCALE GENOMIC DNA]</scope>
    <source>
        <strain evidence="8">Po82</strain>
    </source>
</reference>
<dbReference type="InterPro" id="IPR036390">
    <property type="entry name" value="WH_DNA-bd_sf"/>
</dbReference>
<keyword evidence="7" id="KW-0614">Plasmid</keyword>
<dbReference type="Gene3D" id="3.40.190.10">
    <property type="entry name" value="Periplasmic binding protein-like II"/>
    <property type="match status" value="2"/>
</dbReference>
<accession>F6GAQ6</accession>
<proteinExistence type="inferred from homology"/>
<comment type="similarity">
    <text evidence="1">Belongs to the LysR transcriptional regulatory family.</text>
</comment>
<dbReference type="Gene3D" id="1.10.10.10">
    <property type="entry name" value="Winged helix-like DNA-binding domain superfamily/Winged helix DNA-binding domain"/>
    <property type="match status" value="1"/>
</dbReference>
<feature type="region of interest" description="Disordered" evidence="5">
    <location>
        <begin position="1"/>
        <end position="21"/>
    </location>
</feature>
<dbReference type="InterPro" id="IPR005119">
    <property type="entry name" value="LysR_subst-bd"/>
</dbReference>
<dbReference type="HOGENOM" id="CLU_039613_1_2_4"/>
<feature type="domain" description="HTH lysR-type" evidence="6">
    <location>
        <begin position="80"/>
        <end position="137"/>
    </location>
</feature>
<dbReference type="Proteomes" id="UP000007953">
    <property type="component" value="Plasmid megaplasmid"/>
</dbReference>
<keyword evidence="4" id="KW-0804">Transcription</keyword>
<dbReference type="GO" id="GO:0003700">
    <property type="term" value="F:DNA-binding transcription factor activity"/>
    <property type="evidence" value="ECO:0007669"/>
    <property type="project" value="InterPro"/>
</dbReference>
<dbReference type="PRINTS" id="PR00039">
    <property type="entry name" value="HTHLYSR"/>
</dbReference>
<keyword evidence="2" id="KW-0805">Transcription regulation</keyword>
<dbReference type="InterPro" id="IPR000847">
    <property type="entry name" value="LysR_HTH_N"/>
</dbReference>
<evidence type="ECO:0000313" key="7">
    <source>
        <dbReference type="EMBL" id="AEG71974.1"/>
    </source>
</evidence>
<sequence length="362" mass="39237">MKRPPRGTRSTRPGAQYASSSDIRWDAAGEPWRGTTQASGIASLHGRITCPSLLHIVHLQNIIYSISVIQFENDSPVTVLDIEAVQAFVLTADLKSFTRAAEAMDTTQSAVSLKIKRLEDRLGRRLLERTPRVVRLSQDGDAFLAAARELITAHQGALGAFGTKPRRLSVGISHHIVGAELPWLLRQMVRAEPATLLEIRVASSRETLDAFDRDELDAAVTLRHDTRRSDGETILDEAFGWMAAPDFTHHPGEPLRLATQAAPCRVREMAVTALEQAGVPWREVFVGGGVGTIGAAVAAGLAVAALSRRAAPPGTVDIGPRLGLPPLPSRGMILHTHRRDREATHTLRTLAATIRATAHMAH</sequence>
<dbReference type="PANTHER" id="PTHR30579:SF7">
    <property type="entry name" value="HTH-TYPE TRANSCRIPTIONAL REGULATOR LRHA-RELATED"/>
    <property type="match status" value="1"/>
</dbReference>
<dbReference type="PROSITE" id="PS50931">
    <property type="entry name" value="HTH_LYSR"/>
    <property type="match status" value="1"/>
</dbReference>
<dbReference type="Pfam" id="PF00126">
    <property type="entry name" value="HTH_1"/>
    <property type="match status" value="1"/>
</dbReference>
<dbReference type="PATRIC" id="fig|1031711.3.peg.4532"/>
<dbReference type="InterPro" id="IPR036388">
    <property type="entry name" value="WH-like_DNA-bd_sf"/>
</dbReference>
<dbReference type="SUPFAM" id="SSF46785">
    <property type="entry name" value="Winged helix' DNA-binding domain"/>
    <property type="match status" value="1"/>
</dbReference>
<keyword evidence="3" id="KW-0238">DNA-binding</keyword>
<evidence type="ECO:0000256" key="2">
    <source>
        <dbReference type="ARBA" id="ARBA00023015"/>
    </source>
</evidence>
<evidence type="ECO:0000256" key="3">
    <source>
        <dbReference type="ARBA" id="ARBA00023125"/>
    </source>
</evidence>
<protein>
    <submittedName>
        <fullName evidence="7">Hth-type transcriptional regulator ilvr (Isoleucine biosynthesis transcriptional activator)</fullName>
    </submittedName>
</protein>
<dbReference type="GO" id="GO:0003677">
    <property type="term" value="F:DNA binding"/>
    <property type="evidence" value="ECO:0007669"/>
    <property type="project" value="UniProtKB-KW"/>
</dbReference>
<geneLocation type="plasmid" evidence="8"/>